<dbReference type="InParanoid" id="D2A4L9"/>
<evidence type="ECO:0000256" key="1">
    <source>
        <dbReference type="SAM" id="SignalP"/>
    </source>
</evidence>
<name>D2A4L9_TRICA</name>
<gene>
    <name evidence="3" type="primary">AUGUSTUS-3.0.2_15390</name>
    <name evidence="3" type="ORF">TcasGA2_TC015390</name>
</gene>
<dbReference type="KEGG" id="tca:103313305"/>
<keyword evidence="3" id="KW-0645">Protease</keyword>
<dbReference type="AlphaFoldDB" id="D2A4L9"/>
<dbReference type="SMART" id="SM00020">
    <property type="entry name" value="Tryp_SPc"/>
    <property type="match status" value="1"/>
</dbReference>
<keyword evidence="3" id="KW-0378">Hydrolase</keyword>
<dbReference type="SUPFAM" id="SSF50494">
    <property type="entry name" value="Trypsin-like serine proteases"/>
    <property type="match status" value="1"/>
</dbReference>
<proteinExistence type="predicted"/>
<dbReference type="Gene3D" id="2.40.10.10">
    <property type="entry name" value="Trypsin-like serine proteases"/>
    <property type="match status" value="1"/>
</dbReference>
<dbReference type="EMBL" id="KQ971344">
    <property type="protein sequence ID" value="EFA05723.2"/>
    <property type="molecule type" value="Genomic_DNA"/>
</dbReference>
<evidence type="ECO:0000259" key="2">
    <source>
        <dbReference type="PROSITE" id="PS50240"/>
    </source>
</evidence>
<dbReference type="GO" id="GO:0005615">
    <property type="term" value="C:extracellular space"/>
    <property type="evidence" value="ECO:0000318"/>
    <property type="project" value="GO_Central"/>
</dbReference>
<dbReference type="HOGENOM" id="CLU_1512557_0_0_1"/>
<dbReference type="PROSITE" id="PS50240">
    <property type="entry name" value="TRYPSIN_DOM"/>
    <property type="match status" value="1"/>
</dbReference>
<feature type="domain" description="Peptidase S1" evidence="2">
    <location>
        <begin position="13"/>
        <end position="254"/>
    </location>
</feature>
<keyword evidence="1" id="KW-0732">Signal</keyword>
<dbReference type="InterPro" id="IPR043504">
    <property type="entry name" value="Peptidase_S1_PA_chymotrypsin"/>
</dbReference>
<protein>
    <submittedName>
        <fullName evidence="3">Serine protease H159</fullName>
    </submittedName>
</protein>
<reference evidence="3 4" key="2">
    <citation type="journal article" date="2010" name="Nucleic Acids Res.">
        <title>BeetleBase in 2010: revisions to provide comprehensive genomic information for Tribolium castaneum.</title>
        <authorList>
            <person name="Kim H.S."/>
            <person name="Murphy T."/>
            <person name="Xia J."/>
            <person name="Caragea D."/>
            <person name="Park Y."/>
            <person name="Beeman R.W."/>
            <person name="Lorenzen M.D."/>
            <person name="Butcher S."/>
            <person name="Manak J.R."/>
            <person name="Brown S.J."/>
        </authorList>
    </citation>
    <scope>GENOME REANNOTATION</scope>
    <source>
        <strain evidence="3 4">Georgia GA2</strain>
    </source>
</reference>
<dbReference type="InterPro" id="IPR051333">
    <property type="entry name" value="CLIP_Serine_Protease"/>
</dbReference>
<dbReference type="Proteomes" id="UP000007266">
    <property type="component" value="Linkage group 6"/>
</dbReference>
<dbReference type="PANTHER" id="PTHR24260:SF132">
    <property type="entry name" value="PEPTIDASE S1 DOMAIN-CONTAINING PROTEIN"/>
    <property type="match status" value="1"/>
</dbReference>
<dbReference type="InterPro" id="IPR001254">
    <property type="entry name" value="Trypsin_dom"/>
</dbReference>
<dbReference type="GO" id="GO:0006508">
    <property type="term" value="P:proteolysis"/>
    <property type="evidence" value="ECO:0000318"/>
    <property type="project" value="GO_Central"/>
</dbReference>
<organism evidence="3 4">
    <name type="scientific">Tribolium castaneum</name>
    <name type="common">Red flour beetle</name>
    <dbReference type="NCBI Taxonomy" id="7070"/>
    <lineage>
        <taxon>Eukaryota</taxon>
        <taxon>Metazoa</taxon>
        <taxon>Ecdysozoa</taxon>
        <taxon>Arthropoda</taxon>
        <taxon>Hexapoda</taxon>
        <taxon>Insecta</taxon>
        <taxon>Pterygota</taxon>
        <taxon>Neoptera</taxon>
        <taxon>Endopterygota</taxon>
        <taxon>Coleoptera</taxon>
        <taxon>Polyphaga</taxon>
        <taxon>Cucujiformia</taxon>
        <taxon>Tenebrionidae</taxon>
        <taxon>Tenebrionidae incertae sedis</taxon>
        <taxon>Tribolium</taxon>
    </lineage>
</organism>
<reference evidence="3 4" key="1">
    <citation type="journal article" date="2008" name="Nature">
        <title>The genome of the model beetle and pest Tribolium castaneum.</title>
        <authorList>
            <consortium name="Tribolium Genome Sequencing Consortium"/>
            <person name="Richards S."/>
            <person name="Gibbs R.A."/>
            <person name="Weinstock G.M."/>
            <person name="Brown S.J."/>
            <person name="Denell R."/>
            <person name="Beeman R.W."/>
            <person name="Gibbs R."/>
            <person name="Beeman R.W."/>
            <person name="Brown S.J."/>
            <person name="Bucher G."/>
            <person name="Friedrich M."/>
            <person name="Grimmelikhuijzen C.J."/>
            <person name="Klingler M."/>
            <person name="Lorenzen M."/>
            <person name="Richards S."/>
            <person name="Roth S."/>
            <person name="Schroder R."/>
            <person name="Tautz D."/>
            <person name="Zdobnov E.M."/>
            <person name="Muzny D."/>
            <person name="Gibbs R.A."/>
            <person name="Weinstock G.M."/>
            <person name="Attaway T."/>
            <person name="Bell S."/>
            <person name="Buhay C.J."/>
            <person name="Chandrabose M.N."/>
            <person name="Chavez D."/>
            <person name="Clerk-Blankenburg K.P."/>
            <person name="Cree A."/>
            <person name="Dao M."/>
            <person name="Davis C."/>
            <person name="Chacko J."/>
            <person name="Dinh H."/>
            <person name="Dugan-Rocha S."/>
            <person name="Fowler G."/>
            <person name="Garner T.T."/>
            <person name="Garnes J."/>
            <person name="Gnirke A."/>
            <person name="Hawes A."/>
            <person name="Hernandez J."/>
            <person name="Hines S."/>
            <person name="Holder M."/>
            <person name="Hume J."/>
            <person name="Jhangiani S.N."/>
            <person name="Joshi V."/>
            <person name="Khan Z.M."/>
            <person name="Jackson L."/>
            <person name="Kovar C."/>
            <person name="Kowis A."/>
            <person name="Lee S."/>
            <person name="Lewis L.R."/>
            <person name="Margolis J."/>
            <person name="Morgan M."/>
            <person name="Nazareth L.V."/>
            <person name="Nguyen N."/>
            <person name="Okwuonu G."/>
            <person name="Parker D."/>
            <person name="Richards S."/>
            <person name="Ruiz S.J."/>
            <person name="Santibanez J."/>
            <person name="Savard J."/>
            <person name="Scherer S.E."/>
            <person name="Schneider B."/>
            <person name="Sodergren E."/>
            <person name="Tautz D."/>
            <person name="Vattahil S."/>
            <person name="Villasana D."/>
            <person name="White C.S."/>
            <person name="Wright R."/>
            <person name="Park Y."/>
            <person name="Beeman R.W."/>
            <person name="Lord J."/>
            <person name="Oppert B."/>
            <person name="Lorenzen M."/>
            <person name="Brown S."/>
            <person name="Wang L."/>
            <person name="Savard J."/>
            <person name="Tautz D."/>
            <person name="Richards S."/>
            <person name="Weinstock G."/>
            <person name="Gibbs R.A."/>
            <person name="Liu Y."/>
            <person name="Worley K."/>
            <person name="Weinstock G."/>
            <person name="Elsik C.G."/>
            <person name="Reese J.T."/>
            <person name="Elhaik E."/>
            <person name="Landan G."/>
            <person name="Graur D."/>
            <person name="Arensburger P."/>
            <person name="Atkinson P."/>
            <person name="Beeman R.W."/>
            <person name="Beidler J."/>
            <person name="Brown S.J."/>
            <person name="Demuth J.P."/>
            <person name="Drury D.W."/>
            <person name="Du Y.Z."/>
            <person name="Fujiwara H."/>
            <person name="Lorenzen M."/>
            <person name="Maselli V."/>
            <person name="Osanai M."/>
            <person name="Park Y."/>
            <person name="Robertson H.M."/>
            <person name="Tu Z."/>
            <person name="Wang J.J."/>
            <person name="Wang S."/>
            <person name="Richards S."/>
            <person name="Song H."/>
            <person name="Zhang L."/>
            <person name="Sodergren E."/>
            <person name="Werner D."/>
            <person name="Stanke M."/>
            <person name="Morgenstern B."/>
            <person name="Solovyev V."/>
            <person name="Kosarev P."/>
            <person name="Brown G."/>
            <person name="Chen H.C."/>
            <person name="Ermolaeva O."/>
            <person name="Hlavina W."/>
            <person name="Kapustin Y."/>
            <person name="Kiryutin B."/>
            <person name="Kitts P."/>
            <person name="Maglott D."/>
            <person name="Pruitt K."/>
            <person name="Sapojnikov V."/>
            <person name="Souvorov A."/>
            <person name="Mackey A.J."/>
            <person name="Waterhouse R.M."/>
            <person name="Wyder S."/>
            <person name="Zdobnov E.M."/>
            <person name="Zdobnov E.M."/>
            <person name="Wyder S."/>
            <person name="Kriventseva E.V."/>
            <person name="Kadowaki T."/>
            <person name="Bork P."/>
            <person name="Aranda M."/>
            <person name="Bao R."/>
            <person name="Beermann A."/>
            <person name="Berns N."/>
            <person name="Bolognesi R."/>
            <person name="Bonneton F."/>
            <person name="Bopp D."/>
            <person name="Brown S.J."/>
            <person name="Bucher G."/>
            <person name="Butts T."/>
            <person name="Chaumot A."/>
            <person name="Denell R.E."/>
            <person name="Ferrier D.E."/>
            <person name="Friedrich M."/>
            <person name="Gordon C.M."/>
            <person name="Jindra M."/>
            <person name="Klingler M."/>
            <person name="Lan Q."/>
            <person name="Lattorff H.M."/>
            <person name="Laudet V."/>
            <person name="von Levetsow C."/>
            <person name="Liu Z."/>
            <person name="Lutz R."/>
            <person name="Lynch J.A."/>
            <person name="da Fonseca R.N."/>
            <person name="Posnien N."/>
            <person name="Reuter R."/>
            <person name="Roth S."/>
            <person name="Savard J."/>
            <person name="Schinko J.B."/>
            <person name="Schmitt C."/>
            <person name="Schoppmeier M."/>
            <person name="Schroder R."/>
            <person name="Shippy T.D."/>
            <person name="Simonnet F."/>
            <person name="Marques-Souza H."/>
            <person name="Tautz D."/>
            <person name="Tomoyasu Y."/>
            <person name="Trauner J."/>
            <person name="Van der Zee M."/>
            <person name="Vervoort M."/>
            <person name="Wittkopp N."/>
            <person name="Wimmer E.A."/>
            <person name="Yang X."/>
            <person name="Jones A.K."/>
            <person name="Sattelle D.B."/>
            <person name="Ebert P.R."/>
            <person name="Nelson D."/>
            <person name="Scott J.G."/>
            <person name="Beeman R.W."/>
            <person name="Muthukrishnan S."/>
            <person name="Kramer K.J."/>
            <person name="Arakane Y."/>
            <person name="Beeman R.W."/>
            <person name="Zhu Q."/>
            <person name="Hogenkamp D."/>
            <person name="Dixit R."/>
            <person name="Oppert B."/>
            <person name="Jiang H."/>
            <person name="Zou Z."/>
            <person name="Marshall J."/>
            <person name="Elpidina E."/>
            <person name="Vinokurov K."/>
            <person name="Oppert C."/>
            <person name="Zou Z."/>
            <person name="Evans J."/>
            <person name="Lu Z."/>
            <person name="Zhao P."/>
            <person name="Sumathipala N."/>
            <person name="Altincicek B."/>
            <person name="Vilcinskas A."/>
            <person name="Williams M."/>
            <person name="Hultmark D."/>
            <person name="Hetru C."/>
            <person name="Jiang H."/>
            <person name="Grimmelikhuijzen C.J."/>
            <person name="Hauser F."/>
            <person name="Cazzamali G."/>
            <person name="Williamson M."/>
            <person name="Park Y."/>
            <person name="Li B."/>
            <person name="Tanaka Y."/>
            <person name="Predel R."/>
            <person name="Neupert S."/>
            <person name="Schachtner J."/>
            <person name="Verleyen P."/>
            <person name="Raible F."/>
            <person name="Bork P."/>
            <person name="Friedrich M."/>
            <person name="Walden K.K."/>
            <person name="Robertson H.M."/>
            <person name="Angeli S."/>
            <person name="Foret S."/>
            <person name="Bucher G."/>
            <person name="Schuetz S."/>
            <person name="Maleszka R."/>
            <person name="Wimmer E.A."/>
            <person name="Beeman R.W."/>
            <person name="Lorenzen M."/>
            <person name="Tomoyasu Y."/>
            <person name="Miller S.C."/>
            <person name="Grossmann D."/>
            <person name="Bucher G."/>
        </authorList>
    </citation>
    <scope>NUCLEOTIDE SEQUENCE [LARGE SCALE GENOMIC DNA]</scope>
    <source>
        <strain evidence="3 4">Georgia GA2</strain>
    </source>
</reference>
<dbReference type="OrthoDB" id="546450at2759"/>
<keyword evidence="4" id="KW-1185">Reference proteome</keyword>
<evidence type="ECO:0000313" key="4">
    <source>
        <dbReference type="Proteomes" id="UP000007266"/>
    </source>
</evidence>
<accession>D2A4L9</accession>
<sequence>MVPLLLTLLVPLVASGPVTKLANPGEFPYVVSIRLSSNNLHFCVGSVIGAHWVLSSAICFTLPNSSKQIVNGTDLIIYSNTIMSGGTIGNLNYGKNLILHPGFVRTPQIIRNDIALIQVKSSFYWWWQNKLGVSTTSPISIGRQILGSDGLSLAWSTLTPDLKKLVSAKLTVFRLSTTASTTNGCTNSDEFICTINKPNDKTCHYEAGAPLITDREKYHKLVGVASHLFNGCQSSPGSFTRVEYFLPWINDVTKLGLRVE</sequence>
<evidence type="ECO:0000313" key="3">
    <source>
        <dbReference type="EMBL" id="EFA05723.2"/>
    </source>
</evidence>
<feature type="chain" id="PRO_5012881083" evidence="1">
    <location>
        <begin position="16"/>
        <end position="260"/>
    </location>
</feature>
<dbReference type="GO" id="GO:0004252">
    <property type="term" value="F:serine-type endopeptidase activity"/>
    <property type="evidence" value="ECO:0000318"/>
    <property type="project" value="GO_Central"/>
</dbReference>
<dbReference type="InterPro" id="IPR001314">
    <property type="entry name" value="Peptidase_S1A"/>
</dbReference>
<dbReference type="PRINTS" id="PR00722">
    <property type="entry name" value="CHYMOTRYPSIN"/>
</dbReference>
<dbReference type="PANTHER" id="PTHR24260">
    <property type="match status" value="1"/>
</dbReference>
<dbReference type="InterPro" id="IPR009003">
    <property type="entry name" value="Peptidase_S1_PA"/>
</dbReference>
<dbReference type="Pfam" id="PF00089">
    <property type="entry name" value="Trypsin"/>
    <property type="match status" value="1"/>
</dbReference>
<feature type="signal peptide" evidence="1">
    <location>
        <begin position="1"/>
        <end position="15"/>
    </location>
</feature>